<evidence type="ECO:0000313" key="2">
    <source>
        <dbReference type="Proteomes" id="UP000095287"/>
    </source>
</evidence>
<accession>A0A1I7Z904</accession>
<evidence type="ECO:0000313" key="3">
    <source>
        <dbReference type="WBParaSite" id="L893_g24062.t1"/>
    </source>
</evidence>
<dbReference type="AlphaFoldDB" id="A0A1I7Z904"/>
<dbReference type="PANTHER" id="PTHR31449:SF3">
    <property type="entry name" value="UPF0598 PROTEIN C8ORF82"/>
    <property type="match status" value="1"/>
</dbReference>
<dbReference type="Pfam" id="PF14956">
    <property type="entry name" value="DUF4505"/>
    <property type="match status" value="1"/>
</dbReference>
<protein>
    <submittedName>
        <fullName evidence="3">UPF0598 protein CG30010</fullName>
    </submittedName>
</protein>
<comment type="similarity">
    <text evidence="1">Belongs to the UPF0598 family.</text>
</comment>
<organism evidence="2 3">
    <name type="scientific">Steinernema glaseri</name>
    <dbReference type="NCBI Taxonomy" id="37863"/>
    <lineage>
        <taxon>Eukaryota</taxon>
        <taxon>Metazoa</taxon>
        <taxon>Ecdysozoa</taxon>
        <taxon>Nematoda</taxon>
        <taxon>Chromadorea</taxon>
        <taxon>Rhabditida</taxon>
        <taxon>Tylenchina</taxon>
        <taxon>Panagrolaimomorpha</taxon>
        <taxon>Strongyloidoidea</taxon>
        <taxon>Steinernematidae</taxon>
        <taxon>Steinernema</taxon>
    </lineage>
</organism>
<sequence>MRFLQAVRRLSYVQGQSHEGIRQYFYYIDHHGQLFMDDARMKNFTSCFKDKHFLTFFFSRLRMTDKSDRYFNDFPYFSACMGERNFIRCDDRPIVYTGLSMEEDEWTIANSNKKAQFEPSKLYMGPNGRLYHPSKFGSYGLVKSALADDLFPLFTFDSDGNPTHFKYKGKVIELDNELGQYFESDK</sequence>
<evidence type="ECO:0000256" key="1">
    <source>
        <dbReference type="ARBA" id="ARBA00006322"/>
    </source>
</evidence>
<dbReference type="PANTHER" id="PTHR31449">
    <property type="entry name" value="UPF0598 PROTEIN C8ORF82"/>
    <property type="match status" value="1"/>
</dbReference>
<dbReference type="InterPro" id="IPR028108">
    <property type="entry name" value="DUF4505"/>
</dbReference>
<dbReference type="WBParaSite" id="L893_g24062.t1">
    <property type="protein sequence ID" value="L893_g24062.t1"/>
    <property type="gene ID" value="L893_g24062"/>
</dbReference>
<keyword evidence="2" id="KW-1185">Reference proteome</keyword>
<name>A0A1I7Z904_9BILA</name>
<reference evidence="3" key="1">
    <citation type="submission" date="2016-11" db="UniProtKB">
        <authorList>
            <consortium name="WormBaseParasite"/>
        </authorList>
    </citation>
    <scope>IDENTIFICATION</scope>
</reference>
<dbReference type="Proteomes" id="UP000095287">
    <property type="component" value="Unplaced"/>
</dbReference>
<proteinExistence type="inferred from homology"/>